<feature type="compositionally biased region" description="Polar residues" evidence="1">
    <location>
        <begin position="642"/>
        <end position="655"/>
    </location>
</feature>
<feature type="region of interest" description="Disordered" evidence="1">
    <location>
        <begin position="827"/>
        <end position="862"/>
    </location>
</feature>
<reference evidence="2" key="1">
    <citation type="submission" date="2019-12" db="EMBL/GenBank/DDBJ databases">
        <title>Genome sequencing and annotation of Brassica cretica.</title>
        <authorList>
            <person name="Studholme D.J."/>
            <person name="Sarris P."/>
        </authorList>
    </citation>
    <scope>NUCLEOTIDE SEQUENCE</scope>
    <source>
        <strain evidence="2">PFS-109/04</strain>
        <tissue evidence="2">Leaf</tissue>
    </source>
</reference>
<feature type="region of interest" description="Disordered" evidence="1">
    <location>
        <begin position="642"/>
        <end position="663"/>
    </location>
</feature>
<feature type="region of interest" description="Disordered" evidence="1">
    <location>
        <begin position="1128"/>
        <end position="1185"/>
    </location>
</feature>
<dbReference type="PANTHER" id="PTHR33067">
    <property type="entry name" value="RNA-DIRECTED DNA POLYMERASE-RELATED"/>
    <property type="match status" value="1"/>
</dbReference>
<dbReference type="EMBL" id="QGKX02000004">
    <property type="protein sequence ID" value="KAF3604448.1"/>
    <property type="molecule type" value="Genomic_DNA"/>
</dbReference>
<accession>A0A8S9SU56</accession>
<sequence>MPSSTRSNKDKHLLFSEDLAHLERTIRKDQRSTSIDAAAFTSTDSRTQPTPDLHRRPIYIDENGNLYDQDGHLRNATGQKLVAQGNDENGNLYDQDGHLRNATDDDFWQVVKHEKLGEGNFEVESSMSFGGSHCAVRIMTHEEFAEKHPHPPSPFYVRIDRPHEPAVDRQRETDIDRPPSPPIDRRAPLTYRVQLPSIDNDRINALRPPPKPLVNPPEPTTNPSDTTPEPMQVDEEPEGRRLRKRKEKIPKNLKREANEKEMDGFTKRVLIIPVEKPFDEVYFTHRLWMFFRETKETEEDIRRMFHHVRERMKLRITLKKKSDPGKFAIPCMVKGIEFPHALCDTGASVSILPKVMADQLGLKLEPSSESFTFVDLSERSSGGILDHHDENGNLYDQDGHLRNATDDEFWQVVKHEKLGEGDFEVESSMSFGGSHWCRPIINALRSPPKPLANPPEPTINPADTTPEPLQVDEATEGRRLRKRKEKIPKNLKREANEKDIDGESVSILPKVMADQLGLKIEPSSKSFTFMDLSERSSGGIIRDLEVQIGNALVPIDFHVLDIKLNWNSSLLLGKAFLATVGAVCDMNTNRLCLTLIDPDVHYDPVRVVRKQVNLVELGNDLGYIAACHCGAEYETEYSESIDTHSASSIDSNESPTTDERYPTSLDGKQLVDHFTLPYQCYPDFTFQQPNKRGRDDYSIGSWAESGFHESFAVDTVILSPNEDPTKEYDEDYWKERAIEIAMEDDRYSSHSFNNTSPPSIDIVHSASVDTHPHPAKCSYASIDTIPGTSIDIKAAAFEKEKGNIPIPSRFTNTYIRSFAPQITSHDTEAKKMNAPTNQSEGTSRKIIRSKNPNSADKRLPSIDTPNMSIDYDLLTPDEFDIFMDTYGHARAMDGRILQVSREDMADILHLANGPDNLFMQQRIIPDNIPAVPDEYPRAGTTEIGSHQSCRPIIQASIDKVAPTSFDRVTPMLLDTAPSPSIDRCYEFGHRAYDIYGARKFRWEQKDEYSVYRDESGYARSVAGEMNLVTKDNIRKILERASLFEESHFCLPEHATSFTPTKLAPEIYTKDDINEMVTGICGAQEKLGDELKTLVDDTYQPLDRERSYDITIDRRAPLTYRVRLPSIDNDRINALRPPPKPLANPPEPTTNPSDTTPEPMQVDEATEGRRLRKRKEKIPKNLKREANEKEMDGFTKRVLRIPVEKPFDEVYFTHRLWMFFRETKETEEDIRRMFHHVRERMKLRITLKKKSDPGKFAIPCVVKGIEFPHALCDTGASVNLVELGNDLGYIAACHCGAKYEIEYSESIDTHTASSIDSNESPTTDEHYPMSLDGKHPVDHFTLPDQCYPNFAFQQPNKRGRDDYSIGSWADSGFHESFADDRYSSHSFNNTSPPSIDRVYSASVDTHPHQAKRSYASIDTTPCTSIDIKAAALKKEKGNIPIPSRFTNTYIRSFAPQITYHDTEAEKMNALTNQSEGISRKSIRSKNLNSADKRLPSIDTPVSTSIDSHSKPKLSLFTKKNMIIDYSFLTPDEFGIFRDPDGHARAMDGRILQVSREDIADIRQVANGPDNLFMQQRSIPAIPDEYPRADTTKIGSHQSCRPVGQPSIDKVAPTSFDRVAPMSLDKATSQSIDRRYEFGHHAYDIYGARKFRWEQKDEYGVYRDESGYARSVAGEMIPVTKENIRKILERASLFEESHLCLPEHATSFTPTKLAPQIYTKDEINEMVTCICGAQEKLGDELKTLVDDTYQP</sequence>
<feature type="compositionally biased region" description="Pro residues" evidence="1">
    <location>
        <begin position="447"/>
        <end position="458"/>
    </location>
</feature>
<dbReference type="InterPro" id="IPR021109">
    <property type="entry name" value="Peptidase_aspartic_dom_sf"/>
</dbReference>
<feature type="region of interest" description="Disordered" evidence="1">
    <location>
        <begin position="165"/>
        <end position="246"/>
    </location>
</feature>
<dbReference type="Proteomes" id="UP000712600">
    <property type="component" value="Unassembled WGS sequence"/>
</dbReference>
<evidence type="ECO:0000256" key="1">
    <source>
        <dbReference type="SAM" id="MobiDB-lite"/>
    </source>
</evidence>
<organism evidence="2 3">
    <name type="scientific">Brassica cretica</name>
    <name type="common">Mustard</name>
    <dbReference type="NCBI Taxonomy" id="69181"/>
    <lineage>
        <taxon>Eukaryota</taxon>
        <taxon>Viridiplantae</taxon>
        <taxon>Streptophyta</taxon>
        <taxon>Embryophyta</taxon>
        <taxon>Tracheophyta</taxon>
        <taxon>Spermatophyta</taxon>
        <taxon>Magnoliopsida</taxon>
        <taxon>eudicotyledons</taxon>
        <taxon>Gunneridae</taxon>
        <taxon>Pentapetalae</taxon>
        <taxon>rosids</taxon>
        <taxon>malvids</taxon>
        <taxon>Brassicales</taxon>
        <taxon>Brassicaceae</taxon>
        <taxon>Brassiceae</taxon>
        <taxon>Brassica</taxon>
    </lineage>
</organism>
<evidence type="ECO:0000313" key="2">
    <source>
        <dbReference type="EMBL" id="KAF3604448.1"/>
    </source>
</evidence>
<proteinExistence type="predicted"/>
<dbReference type="Gene3D" id="2.40.70.10">
    <property type="entry name" value="Acid Proteases"/>
    <property type="match status" value="2"/>
</dbReference>
<feature type="compositionally biased region" description="Pro residues" evidence="1">
    <location>
        <begin position="207"/>
        <end position="220"/>
    </location>
</feature>
<protein>
    <submittedName>
        <fullName evidence="2">Uncharacterized protein</fullName>
    </submittedName>
</protein>
<gene>
    <name evidence="2" type="ORF">F2Q69_00037582</name>
</gene>
<feature type="compositionally biased region" description="Pro residues" evidence="1">
    <location>
        <begin position="1135"/>
        <end position="1148"/>
    </location>
</feature>
<name>A0A8S9SU56_BRACR</name>
<feature type="compositionally biased region" description="Basic and acidic residues" evidence="1">
    <location>
        <begin position="165"/>
        <end position="187"/>
    </location>
</feature>
<dbReference type="PANTHER" id="PTHR33067:SF31">
    <property type="entry name" value="RNA-DIRECTED DNA POLYMERASE"/>
    <property type="match status" value="1"/>
</dbReference>
<comment type="caution">
    <text evidence="2">The sequence shown here is derived from an EMBL/GenBank/DDBJ whole genome shotgun (WGS) entry which is preliminary data.</text>
</comment>
<evidence type="ECO:0000313" key="3">
    <source>
        <dbReference type="Proteomes" id="UP000712600"/>
    </source>
</evidence>
<feature type="region of interest" description="Disordered" evidence="1">
    <location>
        <begin position="447"/>
        <end position="495"/>
    </location>
</feature>